<evidence type="ECO:0000256" key="1">
    <source>
        <dbReference type="ARBA" id="ARBA00012506"/>
    </source>
</evidence>
<dbReference type="EMBL" id="CAACVJ010000035">
    <property type="protein sequence ID" value="VEP11991.1"/>
    <property type="molecule type" value="Genomic_DNA"/>
</dbReference>
<feature type="domain" description="HD" evidence="7">
    <location>
        <begin position="43"/>
        <end position="158"/>
    </location>
</feature>
<accession>A0A563VKQ1</accession>
<keyword evidence="3" id="KW-0547">Nucleotide-binding</keyword>
<dbReference type="GO" id="GO:0046872">
    <property type="term" value="F:metal ion binding"/>
    <property type="evidence" value="ECO:0007669"/>
    <property type="project" value="UniProtKB-KW"/>
</dbReference>
<dbReference type="InterPro" id="IPR003607">
    <property type="entry name" value="HD/PDEase_dom"/>
</dbReference>
<keyword evidence="9" id="KW-1185">Reference proteome</keyword>
<dbReference type="GO" id="GO:0000166">
    <property type="term" value="F:nucleotide binding"/>
    <property type="evidence" value="ECO:0007669"/>
    <property type="project" value="UniProtKB-KW"/>
</dbReference>
<dbReference type="PANTHER" id="PTHR35795:SF1">
    <property type="entry name" value="BIS(5'-NUCLEOSYL)-TETRAPHOSPHATASE, SYMMETRICAL"/>
    <property type="match status" value="1"/>
</dbReference>
<dbReference type="EC" id="3.6.1.41" evidence="1"/>
<dbReference type="InterPro" id="IPR051094">
    <property type="entry name" value="Diverse_Catalytic_Enzymes"/>
</dbReference>
<dbReference type="PROSITE" id="PS51831">
    <property type="entry name" value="HD"/>
    <property type="match status" value="1"/>
</dbReference>
<dbReference type="PANTHER" id="PTHR35795">
    <property type="entry name" value="SLR1885 PROTEIN"/>
    <property type="match status" value="1"/>
</dbReference>
<evidence type="ECO:0000256" key="4">
    <source>
        <dbReference type="ARBA" id="ARBA00022801"/>
    </source>
</evidence>
<keyword evidence="2" id="KW-0479">Metal-binding</keyword>
<organism evidence="8 9">
    <name type="scientific">Hyella patelloides LEGE 07179</name>
    <dbReference type="NCBI Taxonomy" id="945734"/>
    <lineage>
        <taxon>Bacteria</taxon>
        <taxon>Bacillati</taxon>
        <taxon>Cyanobacteriota</taxon>
        <taxon>Cyanophyceae</taxon>
        <taxon>Pleurocapsales</taxon>
        <taxon>Hyellaceae</taxon>
        <taxon>Hyella</taxon>
    </lineage>
</organism>
<dbReference type="Gene3D" id="1.10.3210.10">
    <property type="entry name" value="Hypothetical protein af1432"/>
    <property type="match status" value="1"/>
</dbReference>
<protein>
    <recommendedName>
        <fullName evidence="1">bis(5'-nucleosyl)-tetraphosphatase (symmetrical)</fullName>
        <ecNumber evidence="1">3.6.1.41</ecNumber>
    </recommendedName>
</protein>
<reference evidence="8 9" key="1">
    <citation type="submission" date="2019-01" db="EMBL/GenBank/DDBJ databases">
        <authorList>
            <person name="Brito A."/>
        </authorList>
    </citation>
    <scope>NUCLEOTIDE SEQUENCE [LARGE SCALE GENOMIC DNA]</scope>
    <source>
        <strain evidence="8">1</strain>
    </source>
</reference>
<dbReference type="Proteomes" id="UP000320055">
    <property type="component" value="Unassembled WGS sequence"/>
</dbReference>
<keyword evidence="4 8" id="KW-0378">Hydrolase</keyword>
<dbReference type="InterPro" id="IPR006674">
    <property type="entry name" value="HD_domain"/>
</dbReference>
<dbReference type="SMART" id="SM00471">
    <property type="entry name" value="HDc"/>
    <property type="match status" value="1"/>
</dbReference>
<evidence type="ECO:0000256" key="6">
    <source>
        <dbReference type="ARBA" id="ARBA00049417"/>
    </source>
</evidence>
<gene>
    <name evidence="8" type="ORF">H1P_130011</name>
</gene>
<dbReference type="NCBIfam" id="TIGR00488">
    <property type="entry name" value="bis(5'-nucleosyl)-tetraphosphatase (symmetrical) YqeK"/>
    <property type="match status" value="1"/>
</dbReference>
<evidence type="ECO:0000256" key="3">
    <source>
        <dbReference type="ARBA" id="ARBA00022741"/>
    </source>
</evidence>
<dbReference type="GO" id="GO:0008803">
    <property type="term" value="F:bis(5'-nucleosyl)-tetraphosphatase (symmetrical) activity"/>
    <property type="evidence" value="ECO:0007669"/>
    <property type="project" value="UniProtKB-EC"/>
</dbReference>
<proteinExistence type="predicted"/>
<dbReference type="CDD" id="cd00077">
    <property type="entry name" value="HDc"/>
    <property type="match status" value="1"/>
</dbReference>
<evidence type="ECO:0000313" key="8">
    <source>
        <dbReference type="EMBL" id="VEP11991.1"/>
    </source>
</evidence>
<evidence type="ECO:0000256" key="2">
    <source>
        <dbReference type="ARBA" id="ARBA00022723"/>
    </source>
</evidence>
<sequence length="219" mass="25099">MSKALLQLLVKYRTEQNLLVSTKQNLWRKQVITWLEYNVSSHRINHILGVEATCIHLAKCHQLPEKKAAKAGLLHDLAKFFPPDRLLRIARKANIEIDEISQQHPHLLHADVSAVVAQQEFGVKSTKILDAIKNHTLGNPEMSSLSCIVYLADKIEPNRGNTNELNRLREIATDNLYQGVWETSDYTLQYLVSDRKLIHPRTVLTRNWALRKVKKTASL</sequence>
<dbReference type="SUPFAM" id="SSF109604">
    <property type="entry name" value="HD-domain/PDEase-like"/>
    <property type="match status" value="1"/>
</dbReference>
<evidence type="ECO:0000313" key="9">
    <source>
        <dbReference type="Proteomes" id="UP000320055"/>
    </source>
</evidence>
<name>A0A563VKQ1_9CYAN</name>
<dbReference type="OrthoDB" id="5295945at2"/>
<dbReference type="InterPro" id="IPR005249">
    <property type="entry name" value="YqeK"/>
</dbReference>
<dbReference type="AlphaFoldDB" id="A0A563VKQ1"/>
<comment type="catalytic activity">
    <reaction evidence="6">
        <text>P(1),P(4)-bis(5'-adenosyl) tetraphosphate + H2O = 2 ADP + 2 H(+)</text>
        <dbReference type="Rhea" id="RHEA:24252"/>
        <dbReference type="ChEBI" id="CHEBI:15377"/>
        <dbReference type="ChEBI" id="CHEBI:15378"/>
        <dbReference type="ChEBI" id="CHEBI:58141"/>
        <dbReference type="ChEBI" id="CHEBI:456216"/>
        <dbReference type="EC" id="3.6.1.41"/>
    </reaction>
</comment>
<keyword evidence="5" id="KW-0408">Iron</keyword>
<evidence type="ECO:0000256" key="5">
    <source>
        <dbReference type="ARBA" id="ARBA00023004"/>
    </source>
</evidence>
<dbReference type="Pfam" id="PF01966">
    <property type="entry name" value="HD"/>
    <property type="match status" value="1"/>
</dbReference>
<evidence type="ECO:0000259" key="7">
    <source>
        <dbReference type="PROSITE" id="PS51831"/>
    </source>
</evidence>